<dbReference type="Proteomes" id="UP000004291">
    <property type="component" value="Chromosome"/>
</dbReference>
<evidence type="ECO:0000313" key="3">
    <source>
        <dbReference type="Proteomes" id="UP000004291"/>
    </source>
</evidence>
<dbReference type="STRING" id="411684.HPDFL43_00410"/>
<sequence>MAGSRAEKLARLVRVQRQIERMAETQLSNTLRDQAALDASQDALVKAVGSFDPVHAAMSHNYAQRFQRISAQSQQLEGIKSVQERRVLTEKTKADRLTDQAASAAGNEERAASDESLLDLLESSLTRR</sequence>
<dbReference type="OrthoDB" id="8115900at2"/>
<keyword evidence="3" id="KW-1185">Reference proteome</keyword>
<feature type="region of interest" description="Disordered" evidence="1">
    <location>
        <begin position="91"/>
        <end position="117"/>
    </location>
</feature>
<reference evidence="2 3" key="1">
    <citation type="submission" date="2007-10" db="EMBL/GenBank/DDBJ databases">
        <authorList>
            <person name="Wagner-Dobler I."/>
            <person name="Ferriera S."/>
            <person name="Johnson J."/>
            <person name="Kravitz S."/>
            <person name="Beeson K."/>
            <person name="Sutton G."/>
            <person name="Rogers Y.-H."/>
            <person name="Friedman R."/>
            <person name="Frazier M."/>
            <person name="Venter J.C."/>
        </authorList>
    </citation>
    <scope>NUCLEOTIDE SEQUENCE [LARGE SCALE GENOMIC DNA]</scope>
    <source>
        <strain evidence="2 3">DFL-43</strain>
    </source>
</reference>
<dbReference type="HOGENOM" id="CLU_154607_0_0_5"/>
<gene>
    <name evidence="2" type="ORF">HPDFL43_00410</name>
</gene>
<dbReference type="EMBL" id="ABIA03000002">
    <property type="protein sequence ID" value="EDQ34613.1"/>
    <property type="molecule type" value="Genomic_DNA"/>
</dbReference>
<name>A9CYQ6_HOEPD</name>
<dbReference type="AlphaFoldDB" id="A9CYQ6"/>
<accession>A9CYQ6</accession>
<proteinExistence type="predicted"/>
<protein>
    <recommendedName>
        <fullName evidence="4">Flagellar FliJ protein</fullName>
    </recommendedName>
</protein>
<evidence type="ECO:0008006" key="4">
    <source>
        <dbReference type="Google" id="ProtNLM"/>
    </source>
</evidence>
<dbReference type="eggNOG" id="ENOG50348QU">
    <property type="taxonomic scope" value="Bacteria"/>
</dbReference>
<reference evidence="2 3" key="2">
    <citation type="submission" date="2012-06" db="EMBL/GenBank/DDBJ databases">
        <authorList>
            <person name="Fiebig A."/>
        </authorList>
    </citation>
    <scope>NUCLEOTIDE SEQUENCE [LARGE SCALE GENOMIC DNA]</scope>
    <source>
        <strain evidence="2 3">DFL-43</strain>
    </source>
</reference>
<evidence type="ECO:0000313" key="2">
    <source>
        <dbReference type="EMBL" id="EDQ34613.1"/>
    </source>
</evidence>
<organism evidence="2 3">
    <name type="scientific">Hoeflea phototrophica (strain DSM 17068 / NCIMB 14078 / DFL-43)</name>
    <dbReference type="NCBI Taxonomy" id="411684"/>
    <lineage>
        <taxon>Bacteria</taxon>
        <taxon>Pseudomonadati</taxon>
        <taxon>Pseudomonadota</taxon>
        <taxon>Alphaproteobacteria</taxon>
        <taxon>Hyphomicrobiales</taxon>
        <taxon>Rhizobiaceae</taxon>
        <taxon>Hoeflea</taxon>
    </lineage>
</organism>
<evidence type="ECO:0000256" key="1">
    <source>
        <dbReference type="SAM" id="MobiDB-lite"/>
    </source>
</evidence>
<comment type="caution">
    <text evidence="2">The sequence shown here is derived from an EMBL/GenBank/DDBJ whole genome shotgun (WGS) entry which is preliminary data.</text>
</comment>
<dbReference type="RefSeq" id="WP_007195874.1">
    <property type="nucleotide sequence ID" value="NZ_CM002917.1"/>
</dbReference>